<dbReference type="Gene3D" id="1.25.40.10">
    <property type="entry name" value="Tetratricopeptide repeat domain"/>
    <property type="match status" value="2"/>
</dbReference>
<evidence type="ECO:0000256" key="7">
    <source>
        <dbReference type="ARBA" id="ARBA00022989"/>
    </source>
</evidence>
<keyword evidence="8 10" id="KW-0472">Membrane</keyword>
<organism evidence="12 13">
    <name type="scientific">Larsenimonas rhizosphaerae</name>
    <dbReference type="NCBI Taxonomy" id="2944682"/>
    <lineage>
        <taxon>Bacteria</taxon>
        <taxon>Pseudomonadati</taxon>
        <taxon>Pseudomonadota</taxon>
        <taxon>Gammaproteobacteria</taxon>
        <taxon>Oceanospirillales</taxon>
        <taxon>Halomonadaceae</taxon>
        <taxon>Larsenimonas</taxon>
    </lineage>
</organism>
<dbReference type="GO" id="GO:0005886">
    <property type="term" value="C:plasma membrane"/>
    <property type="evidence" value="ECO:0007669"/>
    <property type="project" value="UniProtKB-SubCell"/>
</dbReference>
<dbReference type="InterPro" id="IPR036259">
    <property type="entry name" value="MFS_trans_sf"/>
</dbReference>
<name>A0AA41ZQ17_9GAMM</name>
<evidence type="ECO:0000259" key="11">
    <source>
        <dbReference type="Pfam" id="PF07219"/>
    </source>
</evidence>
<dbReference type="Pfam" id="PF13176">
    <property type="entry name" value="TPR_7"/>
    <property type="match status" value="1"/>
</dbReference>
<comment type="caution">
    <text evidence="12">The sequence shown here is derived from an EMBL/GenBank/DDBJ whole genome shotgun (WGS) entry which is preliminary data.</text>
</comment>
<evidence type="ECO:0000256" key="9">
    <source>
        <dbReference type="ARBA" id="ARBA00023244"/>
    </source>
</evidence>
<feature type="transmembrane region" description="Helical" evidence="10">
    <location>
        <begin position="43"/>
        <end position="64"/>
    </location>
</feature>
<keyword evidence="5" id="KW-0997">Cell inner membrane</keyword>
<dbReference type="NCBIfam" id="TIGR00540">
    <property type="entry name" value="TPR_hemY_coli"/>
    <property type="match status" value="1"/>
</dbReference>
<keyword evidence="6 10" id="KW-0812">Transmembrane</keyword>
<protein>
    <submittedName>
        <fullName evidence="12">Heme biosynthesis protein HemY</fullName>
    </submittedName>
</protein>
<sequence length="408" mass="46876">MRKLILFIVIGLAVGALLGQLMLSTPGYFLVRVGDTSVQTSFWFGLILVLVAFLVFYMVLRLLLQLRRPVGRIKRWNHRTRNRQAMDRTVKGLVDLAEGRWKKAEKSLTRAADDSSAPMVNYLSAALAAHYQGRYDQSETLLKKAHHSTEGSDTAVSLVHAQLMLDREQNEQAVATLTRLEKQLPEHPQVLKMLKQAYVGVGDWDNLRRLLPRLERHNLMTDEERVLLERNAYMSSLRDASGDYRRLDEVRQLWDEMPDTLRNDPDMVLMYVESLYKAGEENQAERLLRQTLKEQWHSALILRYGLLDVDASRQLQHAEKWAEERPQDPDLMLTLGRLSLRNAYWGKAQEYFESSYRVHPGSTVCAELARLYSSMGEPAKSQKYYQQSVSMLHEKLPALPQPSSAAGH</sequence>
<proteinExistence type="predicted"/>
<gene>
    <name evidence="12" type="ORF">OQ287_13015</name>
</gene>
<keyword evidence="9" id="KW-0627">Porphyrin biosynthesis</keyword>
<dbReference type="InterPro" id="IPR019734">
    <property type="entry name" value="TPR_rpt"/>
</dbReference>
<dbReference type="GO" id="GO:0042168">
    <property type="term" value="P:heme metabolic process"/>
    <property type="evidence" value="ECO:0007669"/>
    <property type="project" value="InterPro"/>
</dbReference>
<dbReference type="GO" id="GO:0006779">
    <property type="term" value="P:porphyrin-containing compound biosynthetic process"/>
    <property type="evidence" value="ECO:0007669"/>
    <property type="project" value="UniProtKB-KW"/>
</dbReference>
<keyword evidence="13" id="KW-1185">Reference proteome</keyword>
<evidence type="ECO:0000256" key="1">
    <source>
        <dbReference type="ARBA" id="ARBA00002962"/>
    </source>
</evidence>
<dbReference type="InterPro" id="IPR005254">
    <property type="entry name" value="Heme_biosyn_assoc_TPR_pro"/>
</dbReference>
<evidence type="ECO:0000313" key="12">
    <source>
        <dbReference type="EMBL" id="MCX2525165.1"/>
    </source>
</evidence>
<dbReference type="InterPro" id="IPR011990">
    <property type="entry name" value="TPR-like_helical_dom_sf"/>
</dbReference>
<evidence type="ECO:0000256" key="4">
    <source>
        <dbReference type="ARBA" id="ARBA00022475"/>
    </source>
</evidence>
<evidence type="ECO:0000256" key="6">
    <source>
        <dbReference type="ARBA" id="ARBA00022692"/>
    </source>
</evidence>
<evidence type="ECO:0000256" key="8">
    <source>
        <dbReference type="ARBA" id="ARBA00023136"/>
    </source>
</evidence>
<evidence type="ECO:0000313" key="13">
    <source>
        <dbReference type="Proteomes" id="UP001165678"/>
    </source>
</evidence>
<accession>A0AA41ZQ17</accession>
<dbReference type="AlphaFoldDB" id="A0AA41ZQ17"/>
<comment type="subcellular location">
    <subcellularLocation>
        <location evidence="2">Cell inner membrane</location>
        <topology evidence="2">Multi-pass membrane protein</topology>
    </subcellularLocation>
</comment>
<feature type="domain" description="HemY N-terminal" evidence="11">
    <location>
        <begin position="27"/>
        <end position="133"/>
    </location>
</feature>
<evidence type="ECO:0000256" key="5">
    <source>
        <dbReference type="ARBA" id="ARBA00022519"/>
    </source>
</evidence>
<keyword evidence="4" id="KW-1003">Cell membrane</keyword>
<comment type="function">
    <text evidence="1">Involved in a late step of protoheme IX synthesis.</text>
</comment>
<dbReference type="SUPFAM" id="SSF103473">
    <property type="entry name" value="MFS general substrate transporter"/>
    <property type="match status" value="1"/>
</dbReference>
<dbReference type="EMBL" id="JAPIVE010000004">
    <property type="protein sequence ID" value="MCX2525165.1"/>
    <property type="molecule type" value="Genomic_DNA"/>
</dbReference>
<comment type="pathway">
    <text evidence="3">Porphyrin-containing compound metabolism; protoheme biosynthesis.</text>
</comment>
<evidence type="ECO:0000256" key="2">
    <source>
        <dbReference type="ARBA" id="ARBA00004429"/>
    </source>
</evidence>
<dbReference type="SUPFAM" id="SSF48452">
    <property type="entry name" value="TPR-like"/>
    <property type="match status" value="2"/>
</dbReference>
<dbReference type="Proteomes" id="UP001165678">
    <property type="component" value="Unassembled WGS sequence"/>
</dbReference>
<dbReference type="Pfam" id="PF07219">
    <property type="entry name" value="HemY_N"/>
    <property type="match status" value="1"/>
</dbReference>
<evidence type="ECO:0000256" key="10">
    <source>
        <dbReference type="SAM" id="Phobius"/>
    </source>
</evidence>
<reference evidence="12" key="1">
    <citation type="submission" date="2022-11" db="EMBL/GenBank/DDBJ databases">
        <title>Larsenimonas rhizosphaerae sp. nov., isolated from a tidal mudflat.</title>
        <authorList>
            <person name="Lee S.D."/>
            <person name="Kim I.S."/>
        </authorList>
    </citation>
    <scope>NUCLEOTIDE SEQUENCE</scope>
    <source>
        <strain evidence="12">GH2-1</strain>
    </source>
</reference>
<keyword evidence="7 10" id="KW-1133">Transmembrane helix</keyword>
<evidence type="ECO:0000256" key="3">
    <source>
        <dbReference type="ARBA" id="ARBA00004744"/>
    </source>
</evidence>
<dbReference type="RefSeq" id="WP_250938603.1">
    <property type="nucleotide sequence ID" value="NZ_JAMLJK010000002.1"/>
</dbReference>
<dbReference type="InterPro" id="IPR010817">
    <property type="entry name" value="HemY_N"/>
</dbReference>